<feature type="transmembrane region" description="Helical" evidence="6">
    <location>
        <begin position="385"/>
        <end position="404"/>
    </location>
</feature>
<dbReference type="PANTHER" id="PTHR19432:SF35">
    <property type="entry name" value="SOLUTE CARRIER FAMILY 45 MEMBER 3 ISOFORM X1"/>
    <property type="match status" value="1"/>
</dbReference>
<evidence type="ECO:0000313" key="9">
    <source>
        <dbReference type="Proteomes" id="UP000055035"/>
    </source>
</evidence>
<dbReference type="GO" id="GO:0016020">
    <property type="term" value="C:membrane"/>
    <property type="evidence" value="ECO:0007669"/>
    <property type="project" value="UniProtKB-SubCell"/>
</dbReference>
<dbReference type="PROSITE" id="PS50850">
    <property type="entry name" value="MFS"/>
    <property type="match status" value="1"/>
</dbReference>
<feature type="transmembrane region" description="Helical" evidence="6">
    <location>
        <begin position="118"/>
        <end position="143"/>
    </location>
</feature>
<dbReference type="InterPro" id="IPR020846">
    <property type="entry name" value="MFS_dom"/>
</dbReference>
<dbReference type="PANTHER" id="PTHR19432">
    <property type="entry name" value="SUGAR TRANSPORTER"/>
    <property type="match status" value="1"/>
</dbReference>
<dbReference type="SUPFAM" id="SSF103473">
    <property type="entry name" value="MFS general substrate transporter"/>
    <property type="match status" value="1"/>
</dbReference>
<accession>A0A0W0VG29</accession>
<evidence type="ECO:0000256" key="5">
    <source>
        <dbReference type="ARBA" id="ARBA00023136"/>
    </source>
</evidence>
<feature type="transmembrane region" description="Helical" evidence="6">
    <location>
        <begin position="319"/>
        <end position="341"/>
    </location>
</feature>
<evidence type="ECO:0000256" key="6">
    <source>
        <dbReference type="SAM" id="Phobius"/>
    </source>
</evidence>
<name>A0A0W0VG29_9GAMM</name>
<keyword evidence="2" id="KW-0813">Transport</keyword>
<dbReference type="Proteomes" id="UP000055035">
    <property type="component" value="Unassembled WGS sequence"/>
</dbReference>
<dbReference type="STRING" id="456.Ljor_0068"/>
<dbReference type="InterPro" id="IPR011701">
    <property type="entry name" value="MFS"/>
</dbReference>
<feature type="transmembrane region" description="Helical" evidence="6">
    <location>
        <begin position="58"/>
        <end position="74"/>
    </location>
</feature>
<feature type="transmembrane region" description="Helical" evidence="6">
    <location>
        <begin position="26"/>
        <end position="46"/>
    </location>
</feature>
<evidence type="ECO:0000256" key="4">
    <source>
        <dbReference type="ARBA" id="ARBA00022989"/>
    </source>
</evidence>
<keyword evidence="3 6" id="KW-0812">Transmembrane</keyword>
<proteinExistence type="predicted"/>
<sequence length="415" mass="46848">MASTLQIANLTTIFQFAGFKSHVIGYLWLIAPLAGLFGQPVIGILSDNFQSKYGRRRPLFLLSTVLGFVGLLFLPFVHGFFLLIFIMTLIDIGSNGNAQLSRALVLDLTRGNDRVRALSCSTAMAGLGAMAGGLLPCMMMYLFQESGPKTQTPAYLKTTFVIGAFVYLIVCLITFAKTREKRTNHFMRTIAFNQSFSWQDILAKVKKLPAGFWKLSYTLFFAWVAIFSIWNYLNIDIAQTILGMPSFMTDDLEQAGEYLAEANILTSFYCVILQLASMFFAFLIPFFNKYWSIKKIFTMGLTVGGISIILMAFTTNRYLMVFLMIFYGISWATLTTCPYDIFAKLISKKNHGFYMGIINVAIVFPQIVIGLLLGFLYKHCFASEAYNIILMAGIFLIMSGFLNYKLQFMRKESMQ</sequence>
<evidence type="ECO:0000256" key="1">
    <source>
        <dbReference type="ARBA" id="ARBA00004141"/>
    </source>
</evidence>
<comment type="caution">
    <text evidence="8">The sequence shown here is derived from an EMBL/GenBank/DDBJ whole genome shotgun (WGS) entry which is preliminary data.</text>
</comment>
<comment type="subcellular location">
    <subcellularLocation>
        <location evidence="1">Membrane</location>
        <topology evidence="1">Multi-pass membrane protein</topology>
    </subcellularLocation>
</comment>
<organism evidence="8 9">
    <name type="scientific">Legionella jordanis</name>
    <dbReference type="NCBI Taxonomy" id="456"/>
    <lineage>
        <taxon>Bacteria</taxon>
        <taxon>Pseudomonadati</taxon>
        <taxon>Pseudomonadota</taxon>
        <taxon>Gammaproteobacteria</taxon>
        <taxon>Legionellales</taxon>
        <taxon>Legionellaceae</taxon>
        <taxon>Legionella</taxon>
    </lineage>
</organism>
<evidence type="ECO:0000256" key="2">
    <source>
        <dbReference type="ARBA" id="ARBA00022448"/>
    </source>
</evidence>
<dbReference type="Pfam" id="PF07690">
    <property type="entry name" value="MFS_1"/>
    <property type="match status" value="1"/>
</dbReference>
<feature type="domain" description="Major facilitator superfamily (MFS) profile" evidence="7">
    <location>
        <begin position="1"/>
        <end position="411"/>
    </location>
</feature>
<feature type="transmembrane region" description="Helical" evidence="6">
    <location>
        <begin position="155"/>
        <end position="176"/>
    </location>
</feature>
<dbReference type="Gene3D" id="1.20.1250.20">
    <property type="entry name" value="MFS general substrate transporter like domains"/>
    <property type="match status" value="1"/>
</dbReference>
<feature type="transmembrane region" description="Helical" evidence="6">
    <location>
        <begin position="264"/>
        <end position="284"/>
    </location>
</feature>
<keyword evidence="9" id="KW-1185">Reference proteome</keyword>
<dbReference type="InterPro" id="IPR036259">
    <property type="entry name" value="MFS_trans_sf"/>
</dbReference>
<keyword evidence="4 6" id="KW-1133">Transmembrane helix</keyword>
<feature type="transmembrane region" description="Helical" evidence="6">
    <location>
        <begin position="296"/>
        <end position="313"/>
    </location>
</feature>
<protein>
    <submittedName>
        <fullName evidence="8">Major Facilitator Superfamily protein</fullName>
    </submittedName>
</protein>
<dbReference type="GO" id="GO:0008506">
    <property type="term" value="F:sucrose:proton symporter activity"/>
    <property type="evidence" value="ECO:0007669"/>
    <property type="project" value="TreeGrafter"/>
</dbReference>
<evidence type="ECO:0000256" key="3">
    <source>
        <dbReference type="ARBA" id="ARBA00022692"/>
    </source>
</evidence>
<feature type="transmembrane region" description="Helical" evidence="6">
    <location>
        <begin position="212"/>
        <end position="233"/>
    </location>
</feature>
<evidence type="ECO:0000313" key="8">
    <source>
        <dbReference type="EMBL" id="KTD19102.1"/>
    </source>
</evidence>
<gene>
    <name evidence="8" type="ORF">Ljor_0068</name>
</gene>
<feature type="transmembrane region" description="Helical" evidence="6">
    <location>
        <begin position="353"/>
        <end position="373"/>
    </location>
</feature>
<evidence type="ECO:0000259" key="7">
    <source>
        <dbReference type="PROSITE" id="PS50850"/>
    </source>
</evidence>
<dbReference type="PATRIC" id="fig|456.5.peg.79"/>
<reference evidence="8 9" key="1">
    <citation type="submission" date="2015-11" db="EMBL/GenBank/DDBJ databases">
        <title>Genomic analysis of 38 Legionella species identifies large and diverse effector repertoires.</title>
        <authorList>
            <person name="Burstein D."/>
            <person name="Amaro F."/>
            <person name="Zusman T."/>
            <person name="Lifshitz Z."/>
            <person name="Cohen O."/>
            <person name="Gilbert J.A."/>
            <person name="Pupko T."/>
            <person name="Shuman H.A."/>
            <person name="Segal G."/>
        </authorList>
    </citation>
    <scope>NUCLEOTIDE SEQUENCE [LARGE SCALE GENOMIC DNA]</scope>
    <source>
        <strain evidence="8 9">BL-540</strain>
    </source>
</reference>
<dbReference type="EMBL" id="LNYJ01000002">
    <property type="protein sequence ID" value="KTD19102.1"/>
    <property type="molecule type" value="Genomic_DNA"/>
</dbReference>
<keyword evidence="5 6" id="KW-0472">Membrane</keyword>
<dbReference type="AlphaFoldDB" id="A0A0W0VG29"/>